<evidence type="ECO:0000256" key="1">
    <source>
        <dbReference type="SAM" id="Phobius"/>
    </source>
</evidence>
<organism evidence="2 3">
    <name type="scientific">Candidatus Pristimantibacillus lignocellulolyticus</name>
    <dbReference type="NCBI Taxonomy" id="2994561"/>
    <lineage>
        <taxon>Bacteria</taxon>
        <taxon>Bacillati</taxon>
        <taxon>Bacillota</taxon>
        <taxon>Bacilli</taxon>
        <taxon>Bacillales</taxon>
        <taxon>Paenibacillaceae</taxon>
        <taxon>Candidatus Pristimantibacillus</taxon>
    </lineage>
</organism>
<keyword evidence="1" id="KW-0812">Transmembrane</keyword>
<keyword evidence="1" id="KW-1133">Transmembrane helix</keyword>
<dbReference type="KEGG" id="plig:NAG76_17865"/>
<keyword evidence="1" id="KW-0472">Membrane</keyword>
<gene>
    <name evidence="2" type="ORF">NAG76_17865</name>
</gene>
<reference evidence="2" key="1">
    <citation type="submission" date="2022-05" db="EMBL/GenBank/DDBJ databases">
        <title>Novel bacterial taxa in a minimal lignocellulolytic consortium and its capacity to transform plastics disclosed by genome-resolved metagenomics.</title>
        <authorList>
            <person name="Rodriguez C.A.D."/>
            <person name="Diaz-Garcia L."/>
            <person name="Herrera K."/>
            <person name="Tarazona N.A."/>
            <person name="Sproer C."/>
            <person name="Overmann J."/>
            <person name="Jimenez D.J."/>
        </authorList>
    </citation>
    <scope>NUCLEOTIDE SEQUENCE</scope>
    <source>
        <strain evidence="2">MAG5</strain>
    </source>
</reference>
<sequence>MKRGYFNTIMFISILLNVILIVFFVSQYSNVFGSKDKISTYYNSFYESVSTLDRTFDQIDDTKEDMQIIEDMYESNIRLNIVYDRLVYLEDNIGKYSKLDLPDIKNKLGLLKFNYYSFMLDQIMDNNKAGSEEFKEYRKEIKDFLENLPEEYSGSKPFVQKFNDAVKSLDIIHPF</sequence>
<dbReference type="EMBL" id="CP097899">
    <property type="protein sequence ID" value="URN93675.1"/>
    <property type="molecule type" value="Genomic_DNA"/>
</dbReference>
<name>A0A9J6ZC59_9BACL</name>
<evidence type="ECO:0000313" key="3">
    <source>
        <dbReference type="Proteomes" id="UP001056756"/>
    </source>
</evidence>
<protein>
    <submittedName>
        <fullName evidence="2">Uncharacterized protein</fullName>
    </submittedName>
</protein>
<feature type="transmembrane region" description="Helical" evidence="1">
    <location>
        <begin position="6"/>
        <end position="25"/>
    </location>
</feature>
<proteinExistence type="predicted"/>
<dbReference type="AlphaFoldDB" id="A0A9J6ZC59"/>
<dbReference type="Proteomes" id="UP001056756">
    <property type="component" value="Chromosome"/>
</dbReference>
<accession>A0A9J6ZC59</accession>
<evidence type="ECO:0000313" key="2">
    <source>
        <dbReference type="EMBL" id="URN93675.1"/>
    </source>
</evidence>